<reference evidence="3" key="1">
    <citation type="journal article" date="2019" name="Int. J. Syst. Evol. Microbiol.">
        <title>The Global Catalogue of Microorganisms (GCM) 10K type strain sequencing project: providing services to taxonomists for standard genome sequencing and annotation.</title>
        <authorList>
            <consortium name="The Broad Institute Genomics Platform"/>
            <consortium name="The Broad Institute Genome Sequencing Center for Infectious Disease"/>
            <person name="Wu L."/>
            <person name="Ma J."/>
        </authorList>
    </citation>
    <scope>NUCLEOTIDE SEQUENCE [LARGE SCALE GENOMIC DNA]</scope>
    <source>
        <strain evidence="3">NBRC 112502</strain>
    </source>
</reference>
<feature type="signal peptide" evidence="1">
    <location>
        <begin position="1"/>
        <end position="22"/>
    </location>
</feature>
<comment type="caution">
    <text evidence="2">The sequence shown here is derived from an EMBL/GenBank/DDBJ whole genome shotgun (WGS) entry which is preliminary data.</text>
</comment>
<keyword evidence="1" id="KW-0732">Signal</keyword>
<evidence type="ECO:0000313" key="2">
    <source>
        <dbReference type="EMBL" id="GLR66810.1"/>
    </source>
</evidence>
<proteinExistence type="predicted"/>
<organism evidence="2 3">
    <name type="scientific">Acidocella aquatica</name>
    <dbReference type="NCBI Taxonomy" id="1922313"/>
    <lineage>
        <taxon>Bacteria</taxon>
        <taxon>Pseudomonadati</taxon>
        <taxon>Pseudomonadota</taxon>
        <taxon>Alphaproteobacteria</taxon>
        <taxon>Acetobacterales</taxon>
        <taxon>Acidocellaceae</taxon>
        <taxon>Acidocella</taxon>
    </lineage>
</organism>
<protein>
    <recommendedName>
        <fullName evidence="4">HdeA/HdeB family protein</fullName>
    </recommendedName>
</protein>
<name>A0ABQ6A674_9PROT</name>
<sequence>MRPYILSTVAILGLLAGFPAWADSSDEQPEFAGEIGAMKCAQFTALMASGGGNEVATQIVVMSWAQGYMAAWNNVRMVDLNKNPLDLYSEGYPKEAQQDYLAHYCVDNPRDQIIDATISLIEQMQKAQ</sequence>
<evidence type="ECO:0000313" key="3">
    <source>
        <dbReference type="Proteomes" id="UP001156641"/>
    </source>
</evidence>
<feature type="chain" id="PRO_5046734420" description="HdeA/HdeB family protein" evidence="1">
    <location>
        <begin position="23"/>
        <end position="128"/>
    </location>
</feature>
<accession>A0ABQ6A674</accession>
<dbReference type="Proteomes" id="UP001156641">
    <property type="component" value="Unassembled WGS sequence"/>
</dbReference>
<dbReference type="EMBL" id="BSOS01000040">
    <property type="protein sequence ID" value="GLR66810.1"/>
    <property type="molecule type" value="Genomic_DNA"/>
</dbReference>
<gene>
    <name evidence="2" type="ORF">GCM10010909_14900</name>
</gene>
<keyword evidence="3" id="KW-1185">Reference proteome</keyword>
<evidence type="ECO:0000256" key="1">
    <source>
        <dbReference type="SAM" id="SignalP"/>
    </source>
</evidence>
<evidence type="ECO:0008006" key="4">
    <source>
        <dbReference type="Google" id="ProtNLM"/>
    </source>
</evidence>
<dbReference type="RefSeq" id="WP_284257514.1">
    <property type="nucleotide sequence ID" value="NZ_BSOS01000040.1"/>
</dbReference>